<feature type="compositionally biased region" description="Polar residues" evidence="1">
    <location>
        <begin position="20"/>
        <end position="29"/>
    </location>
</feature>
<dbReference type="EMBL" id="JAEILH010000037">
    <property type="protein sequence ID" value="MBI6626466.1"/>
    <property type="molecule type" value="Genomic_DNA"/>
</dbReference>
<proteinExistence type="predicted"/>
<evidence type="ECO:0000313" key="3">
    <source>
        <dbReference type="Proteomes" id="UP000645865"/>
    </source>
</evidence>
<gene>
    <name evidence="2" type="ORF">YA0853_22780</name>
</gene>
<reference evidence="2" key="1">
    <citation type="submission" date="2020-12" db="EMBL/GenBank/DDBJ databases">
        <title>Comparative genomic insights into the epidemiology and virulence of plant pathogenic Pseudomonads from Turkey.</title>
        <authorList>
            <person name="Dillon M."/>
            <person name="Ruiz-Bedoya T."/>
            <person name="Bendalovic-Torma C."/>
            <person name="Guttman K.M."/>
            <person name="Kwak H."/>
            <person name="Middleton M.A."/>
            <person name="Wang P.W."/>
            <person name="Horuz S."/>
            <person name="Aysan Y."/>
            <person name="Guttman D.S."/>
        </authorList>
    </citation>
    <scope>NUCLEOTIDE SEQUENCE</scope>
    <source>
        <strain evidence="2">S5_IA_3a</strain>
    </source>
</reference>
<evidence type="ECO:0000256" key="1">
    <source>
        <dbReference type="SAM" id="MobiDB-lite"/>
    </source>
</evidence>
<dbReference type="Proteomes" id="UP000645865">
    <property type="component" value="Unassembled WGS sequence"/>
</dbReference>
<accession>A0A8I1JHN3</accession>
<feature type="compositionally biased region" description="Basic residues" evidence="1">
    <location>
        <begin position="1"/>
        <end position="10"/>
    </location>
</feature>
<name>A0A8I1JHN3_9PSED</name>
<sequence>MGLTYKKHSRTERAAAVNAGSVSDSSQGFGYSWPKDAQRRRIGAMKGKLEIPDDFDDPLPDELLSALEGSLP</sequence>
<feature type="region of interest" description="Disordered" evidence="1">
    <location>
        <begin position="1"/>
        <end position="33"/>
    </location>
</feature>
<dbReference type="RefSeq" id="WP_080758715.1">
    <property type="nucleotide sequence ID" value="NZ_CAXISD010000006.1"/>
</dbReference>
<comment type="caution">
    <text evidence="2">The sequence shown here is derived from an EMBL/GenBank/DDBJ whole genome shotgun (WGS) entry which is preliminary data.</text>
</comment>
<dbReference type="AlphaFoldDB" id="A0A8I1JHN3"/>
<organism evidence="2 3">
    <name type="scientific">Pseudomonas rhodesiae</name>
    <dbReference type="NCBI Taxonomy" id="76760"/>
    <lineage>
        <taxon>Bacteria</taxon>
        <taxon>Pseudomonadati</taxon>
        <taxon>Pseudomonadota</taxon>
        <taxon>Gammaproteobacteria</taxon>
        <taxon>Pseudomonadales</taxon>
        <taxon>Pseudomonadaceae</taxon>
        <taxon>Pseudomonas</taxon>
    </lineage>
</organism>
<protein>
    <submittedName>
        <fullName evidence="2">Type II toxin-antitoxin system prevent-host-death family antitoxin</fullName>
    </submittedName>
</protein>
<evidence type="ECO:0000313" key="2">
    <source>
        <dbReference type="EMBL" id="MBI6626466.1"/>
    </source>
</evidence>